<dbReference type="InterPro" id="IPR029058">
    <property type="entry name" value="AB_hydrolase_fold"/>
</dbReference>
<evidence type="ECO:0000259" key="2">
    <source>
        <dbReference type="Pfam" id="PF00561"/>
    </source>
</evidence>
<accession>A0ABZ2YTN2</accession>
<sequence>MKPALILLHGALGAIQHFDSIASVLEDQYDVHRFNLHGHGGTPLPETPLRIEGFTAQLIDYIRQHHLAPAAVFGYSMGGYVAMQAAIQAPDTIARILTLGTKFDWTPDVAAKEARQLNADFLRDKAPAFVSQLAEFHGAAAWEPLLPATVGLMEALGERPLLTPETVAAVEAPVRLMVGDRDHMVSIEETLGIFRNLPNGSMVVLPETKHPIEKVNKAVLIWEIRSFMTL</sequence>
<dbReference type="SUPFAM" id="SSF53474">
    <property type="entry name" value="alpha/beta-Hydrolases"/>
    <property type="match status" value="1"/>
</dbReference>
<dbReference type="GO" id="GO:0016787">
    <property type="term" value="F:hydrolase activity"/>
    <property type="evidence" value="ECO:0007669"/>
    <property type="project" value="UniProtKB-KW"/>
</dbReference>
<name>A0ABZ2YTN2_9BACT</name>
<keyword evidence="4" id="KW-1185">Reference proteome</keyword>
<protein>
    <submittedName>
        <fullName evidence="3">Alpha/beta fold hydrolase</fullName>
    </submittedName>
</protein>
<dbReference type="InterPro" id="IPR000073">
    <property type="entry name" value="AB_hydrolase_1"/>
</dbReference>
<gene>
    <name evidence="3" type="ORF">WJU16_06420</name>
</gene>
<dbReference type="Proteomes" id="UP001485459">
    <property type="component" value="Chromosome"/>
</dbReference>
<dbReference type="PANTHER" id="PTHR46118">
    <property type="entry name" value="PROTEIN ABHD11"/>
    <property type="match status" value="1"/>
</dbReference>
<evidence type="ECO:0000313" key="4">
    <source>
        <dbReference type="Proteomes" id="UP001485459"/>
    </source>
</evidence>
<dbReference type="EMBL" id="CP149822">
    <property type="protein sequence ID" value="WZN42667.1"/>
    <property type="molecule type" value="Genomic_DNA"/>
</dbReference>
<proteinExistence type="predicted"/>
<dbReference type="RefSeq" id="WP_341837501.1">
    <property type="nucleotide sequence ID" value="NZ_CP149822.1"/>
</dbReference>
<feature type="domain" description="AB hydrolase-1" evidence="2">
    <location>
        <begin position="3"/>
        <end position="108"/>
    </location>
</feature>
<keyword evidence="1 3" id="KW-0378">Hydrolase</keyword>
<organism evidence="3 4">
    <name type="scientific">Chitinophaga pollutisoli</name>
    <dbReference type="NCBI Taxonomy" id="3133966"/>
    <lineage>
        <taxon>Bacteria</taxon>
        <taxon>Pseudomonadati</taxon>
        <taxon>Bacteroidota</taxon>
        <taxon>Chitinophagia</taxon>
        <taxon>Chitinophagales</taxon>
        <taxon>Chitinophagaceae</taxon>
        <taxon>Chitinophaga</taxon>
    </lineage>
</organism>
<dbReference type="PANTHER" id="PTHR46118:SF4">
    <property type="entry name" value="PROTEIN ABHD11"/>
    <property type="match status" value="1"/>
</dbReference>
<reference evidence="4" key="1">
    <citation type="submission" date="2024-03" db="EMBL/GenBank/DDBJ databases">
        <title>Chitinophaga horti sp. nov., isolated from garden soil.</title>
        <authorList>
            <person name="Lee D.S."/>
            <person name="Han D.M."/>
            <person name="Baek J.H."/>
            <person name="Choi D.G."/>
            <person name="Jeon J.H."/>
            <person name="Jeon C.O."/>
        </authorList>
    </citation>
    <scope>NUCLEOTIDE SEQUENCE [LARGE SCALE GENOMIC DNA]</scope>
    <source>
        <strain evidence="4">GPA1</strain>
    </source>
</reference>
<dbReference type="Gene3D" id="3.40.50.1820">
    <property type="entry name" value="alpha/beta hydrolase"/>
    <property type="match status" value="1"/>
</dbReference>
<dbReference type="Pfam" id="PF00561">
    <property type="entry name" value="Abhydrolase_1"/>
    <property type="match status" value="1"/>
</dbReference>
<evidence type="ECO:0000313" key="3">
    <source>
        <dbReference type="EMBL" id="WZN42667.1"/>
    </source>
</evidence>
<evidence type="ECO:0000256" key="1">
    <source>
        <dbReference type="ARBA" id="ARBA00022801"/>
    </source>
</evidence>